<proteinExistence type="inferred from homology"/>
<dbReference type="Pfam" id="PF13839">
    <property type="entry name" value="PC-Esterase"/>
    <property type="match status" value="1"/>
</dbReference>
<evidence type="ECO:0000256" key="8">
    <source>
        <dbReference type="SAM" id="Phobius"/>
    </source>
</evidence>
<dbReference type="Proteomes" id="UP001293593">
    <property type="component" value="Unassembled WGS sequence"/>
</dbReference>
<evidence type="ECO:0000259" key="10">
    <source>
        <dbReference type="Pfam" id="PF14416"/>
    </source>
</evidence>
<feature type="region of interest" description="Disordered" evidence="7">
    <location>
        <begin position="291"/>
        <end position="314"/>
    </location>
</feature>
<evidence type="ECO:0008006" key="13">
    <source>
        <dbReference type="Google" id="ProtNLM"/>
    </source>
</evidence>
<reference evidence="11" key="1">
    <citation type="submission" date="2023-10" db="EMBL/GenBank/DDBJ databases">
        <title>Chromosome-level genome of the transformable northern wattle, Acacia crassicarpa.</title>
        <authorList>
            <person name="Massaro I."/>
            <person name="Sinha N.R."/>
            <person name="Poethig S."/>
            <person name="Leichty A.R."/>
        </authorList>
    </citation>
    <scope>NUCLEOTIDE SEQUENCE</scope>
    <source>
        <strain evidence="11">Acra3RX</strain>
        <tissue evidence="11">Leaf</tissue>
    </source>
</reference>
<evidence type="ECO:0000259" key="9">
    <source>
        <dbReference type="Pfam" id="PF13839"/>
    </source>
</evidence>
<keyword evidence="5 8" id="KW-1133">Transmembrane helix</keyword>
<dbReference type="PANTHER" id="PTHR32285:SF206">
    <property type="entry name" value="PROTEIN TRICHOME BIREFRINGENCE-LIKE 37"/>
    <property type="match status" value="1"/>
</dbReference>
<dbReference type="PANTHER" id="PTHR32285">
    <property type="entry name" value="PROTEIN TRICHOME BIREFRINGENCE-LIKE 9-RELATED"/>
    <property type="match status" value="1"/>
</dbReference>
<dbReference type="GO" id="GO:0016020">
    <property type="term" value="C:membrane"/>
    <property type="evidence" value="ECO:0007669"/>
    <property type="project" value="UniProtKB-SubCell"/>
</dbReference>
<dbReference type="InterPro" id="IPR029962">
    <property type="entry name" value="TBL"/>
</dbReference>
<evidence type="ECO:0000256" key="4">
    <source>
        <dbReference type="ARBA" id="ARBA00022968"/>
    </source>
</evidence>
<keyword evidence="12" id="KW-1185">Reference proteome</keyword>
<sequence length="388" mass="44645">MGSCGGFQRLSSPFTTYVIFIVLMTLLKYCNAMIVLEQWKERTRDHHHHHGDNDDSAGSTVLRSKCDLFEGRWVYDETYPLYKDSSCPFIEQEFDCPKNGRPDSFYQKYRWQPNACSLPRYRGQDLLRELKGKKILFVGDSLSLNQWQSLICMLHVAALNSKYTLHRVGDLSTFTLPEYEISVMLSRNAFLVDIEKEKIGTVLKLDSIENGNSWKGYNVIIFNTWHWWLHKGHQQPWEYIQVGNKIEKDMNRLDAFREAIRTWSKWVDSNVNPNITKVFFQSTSPTHYNGEEWNGTSSSTCKGQSRPIGGSRYSTGPPQAEVIVKQVLGQMAKPVSLLDITTLSQLRRDGHPSVYGIYGGRENDCSHWCVPGVPDTWNQLLLAMLVNK</sequence>
<comment type="similarity">
    <text evidence="2">Belongs to the PC-esterase family. TBL subfamily.</text>
</comment>
<feature type="domain" description="Trichome birefringence-like N-terminal" evidence="10">
    <location>
        <begin position="65"/>
        <end position="117"/>
    </location>
</feature>
<evidence type="ECO:0000256" key="3">
    <source>
        <dbReference type="ARBA" id="ARBA00022692"/>
    </source>
</evidence>
<comment type="subcellular location">
    <subcellularLocation>
        <location evidence="1">Membrane</location>
        <topology evidence="1">Single-pass membrane protein</topology>
    </subcellularLocation>
</comment>
<dbReference type="GO" id="GO:0005794">
    <property type="term" value="C:Golgi apparatus"/>
    <property type="evidence" value="ECO:0007669"/>
    <property type="project" value="TreeGrafter"/>
</dbReference>
<dbReference type="InterPro" id="IPR025846">
    <property type="entry name" value="TBL_N"/>
</dbReference>
<protein>
    <recommendedName>
        <fullName evidence="13">Trichome birefringence-like N-terminal domain-containing protein</fullName>
    </recommendedName>
</protein>
<evidence type="ECO:0000256" key="7">
    <source>
        <dbReference type="SAM" id="MobiDB-lite"/>
    </source>
</evidence>
<keyword evidence="3 8" id="KW-0812">Transmembrane</keyword>
<dbReference type="Pfam" id="PF14416">
    <property type="entry name" value="PMR5N"/>
    <property type="match status" value="1"/>
</dbReference>
<keyword evidence="6 8" id="KW-0472">Membrane</keyword>
<accession>A0AAE1IST4</accession>
<feature type="domain" description="Trichome birefringence-like C-terminal" evidence="9">
    <location>
        <begin position="118"/>
        <end position="384"/>
    </location>
</feature>
<evidence type="ECO:0000256" key="5">
    <source>
        <dbReference type="ARBA" id="ARBA00022989"/>
    </source>
</evidence>
<gene>
    <name evidence="11" type="ORF">QN277_008872</name>
</gene>
<organism evidence="11 12">
    <name type="scientific">Acacia crassicarpa</name>
    <name type="common">northern wattle</name>
    <dbReference type="NCBI Taxonomy" id="499986"/>
    <lineage>
        <taxon>Eukaryota</taxon>
        <taxon>Viridiplantae</taxon>
        <taxon>Streptophyta</taxon>
        <taxon>Embryophyta</taxon>
        <taxon>Tracheophyta</taxon>
        <taxon>Spermatophyta</taxon>
        <taxon>Magnoliopsida</taxon>
        <taxon>eudicotyledons</taxon>
        <taxon>Gunneridae</taxon>
        <taxon>Pentapetalae</taxon>
        <taxon>rosids</taxon>
        <taxon>fabids</taxon>
        <taxon>Fabales</taxon>
        <taxon>Fabaceae</taxon>
        <taxon>Caesalpinioideae</taxon>
        <taxon>mimosoid clade</taxon>
        <taxon>Acacieae</taxon>
        <taxon>Acacia</taxon>
    </lineage>
</organism>
<keyword evidence="4" id="KW-0735">Signal-anchor</keyword>
<evidence type="ECO:0000313" key="12">
    <source>
        <dbReference type="Proteomes" id="UP001293593"/>
    </source>
</evidence>
<evidence type="ECO:0000313" key="11">
    <source>
        <dbReference type="EMBL" id="KAK4255947.1"/>
    </source>
</evidence>
<feature type="transmembrane region" description="Helical" evidence="8">
    <location>
        <begin position="17"/>
        <end position="36"/>
    </location>
</feature>
<dbReference type="InterPro" id="IPR026057">
    <property type="entry name" value="TBL_C"/>
</dbReference>
<dbReference type="EMBL" id="JAWXYG010000013">
    <property type="protein sequence ID" value="KAK4255947.1"/>
    <property type="molecule type" value="Genomic_DNA"/>
</dbReference>
<evidence type="ECO:0000256" key="2">
    <source>
        <dbReference type="ARBA" id="ARBA00007727"/>
    </source>
</evidence>
<dbReference type="GO" id="GO:0016413">
    <property type="term" value="F:O-acetyltransferase activity"/>
    <property type="evidence" value="ECO:0007669"/>
    <property type="project" value="InterPro"/>
</dbReference>
<evidence type="ECO:0000256" key="6">
    <source>
        <dbReference type="ARBA" id="ARBA00023136"/>
    </source>
</evidence>
<comment type="caution">
    <text evidence="11">The sequence shown here is derived from an EMBL/GenBank/DDBJ whole genome shotgun (WGS) entry which is preliminary data.</text>
</comment>
<feature type="compositionally biased region" description="Polar residues" evidence="7">
    <location>
        <begin position="294"/>
        <end position="303"/>
    </location>
</feature>
<name>A0AAE1IST4_9FABA</name>
<evidence type="ECO:0000256" key="1">
    <source>
        <dbReference type="ARBA" id="ARBA00004167"/>
    </source>
</evidence>
<dbReference type="AlphaFoldDB" id="A0AAE1IST4"/>